<proteinExistence type="predicted"/>
<accession>A0ABT8QR46</accession>
<dbReference type="InterPro" id="IPR012437">
    <property type="entry name" value="DUF1638"/>
</dbReference>
<dbReference type="Proteomes" id="UP001176021">
    <property type="component" value="Unassembled WGS sequence"/>
</dbReference>
<protein>
    <submittedName>
        <fullName evidence="2">DUF1638 domain-containing protein</fullName>
    </submittedName>
</protein>
<dbReference type="EMBL" id="JAMJEV010000010">
    <property type="protein sequence ID" value="MDO0823828.1"/>
    <property type="molecule type" value="Genomic_DNA"/>
</dbReference>
<dbReference type="Pfam" id="PF07796">
    <property type="entry name" value="DUF1638"/>
    <property type="match status" value="1"/>
</dbReference>
<keyword evidence="3" id="KW-1185">Reference proteome</keyword>
<evidence type="ECO:0000259" key="1">
    <source>
        <dbReference type="Pfam" id="PF07796"/>
    </source>
</evidence>
<organism evidence="2 3">
    <name type="scientific">Desulfosporosinus nitroreducens</name>
    <dbReference type="NCBI Taxonomy" id="2018668"/>
    <lineage>
        <taxon>Bacteria</taxon>
        <taxon>Bacillati</taxon>
        <taxon>Bacillota</taxon>
        <taxon>Clostridia</taxon>
        <taxon>Eubacteriales</taxon>
        <taxon>Desulfitobacteriaceae</taxon>
        <taxon>Desulfosporosinus</taxon>
    </lineage>
</organism>
<feature type="domain" description="DUF1638" evidence="1">
    <location>
        <begin position="39"/>
        <end position="187"/>
    </location>
</feature>
<evidence type="ECO:0000313" key="2">
    <source>
        <dbReference type="EMBL" id="MDO0823828.1"/>
    </source>
</evidence>
<gene>
    <name evidence="2" type="ORF">M8H41_13310</name>
</gene>
<evidence type="ECO:0000313" key="3">
    <source>
        <dbReference type="Proteomes" id="UP001176021"/>
    </source>
</evidence>
<dbReference type="RefSeq" id="WP_302048998.1">
    <property type="nucleotide sequence ID" value="NZ_JAMJEV010000010.1"/>
</dbReference>
<name>A0ABT8QR46_9FIRM</name>
<reference evidence="2" key="1">
    <citation type="submission" date="2022-05" db="EMBL/GenBank/DDBJ databases">
        <title>Expanded diversity of anoxic marine methylotrophy in a Black Sea sulfate reducing microorganism.</title>
        <authorList>
            <person name="Fischer P.Q."/>
            <person name="Stams A.J.M."/>
            <person name="Villanueva L."/>
            <person name="Sousa D.Z."/>
        </authorList>
    </citation>
    <scope>NUCLEOTIDE SEQUENCE</scope>
    <source>
        <strain evidence="2">P130</strain>
    </source>
</reference>
<sequence>MEVRIVACGIFQLELEQVLEEIRTEWASDVVFKVIYTAPALHVDYDKLKDGITDALNDNSTEEKTVLFFGSMCHPEMSDFTEKYHVIRLQPRNCIELILGKERQEKLEKSVKIFYLTQGWLQNWREIFIQAQGWDEIDARQNFGFYDKILLLYTGVSEFNDEDILDFFEYTQVPIEIESVDLSVFKKNVLKTLEKALGKETPTYISKVK</sequence>
<comment type="caution">
    <text evidence="2">The sequence shown here is derived from an EMBL/GenBank/DDBJ whole genome shotgun (WGS) entry which is preliminary data.</text>
</comment>